<evidence type="ECO:0000259" key="13">
    <source>
        <dbReference type="PROSITE" id="PS50188"/>
    </source>
</evidence>
<dbReference type="CDD" id="cd19756">
    <property type="entry name" value="Bbox2"/>
    <property type="match status" value="1"/>
</dbReference>
<dbReference type="SMART" id="SM00449">
    <property type="entry name" value="SPRY"/>
    <property type="match status" value="1"/>
</dbReference>
<keyword evidence="6" id="KW-0862">Zinc</keyword>
<dbReference type="SUPFAM" id="SSF49899">
    <property type="entry name" value="Concanavalin A-like lectins/glucanases"/>
    <property type="match status" value="1"/>
</dbReference>
<dbReference type="Gene3D" id="3.30.40.10">
    <property type="entry name" value="Zinc/RING finger domain, C3HC4 (zinc finger)"/>
    <property type="match status" value="1"/>
</dbReference>
<dbReference type="InterPro" id="IPR003879">
    <property type="entry name" value="Butyrophylin_SPRY"/>
</dbReference>
<dbReference type="InterPro" id="IPR013320">
    <property type="entry name" value="ConA-like_dom_sf"/>
</dbReference>
<dbReference type="InterPro" id="IPR043136">
    <property type="entry name" value="B30.2/SPRY_sf"/>
</dbReference>
<dbReference type="InterPro" id="IPR018957">
    <property type="entry name" value="Znf_C3HC4_RING-type"/>
</dbReference>
<feature type="compositionally biased region" description="Polar residues" evidence="10">
    <location>
        <begin position="131"/>
        <end position="142"/>
    </location>
</feature>
<keyword evidence="3" id="KW-0399">Innate immunity</keyword>
<keyword evidence="7" id="KW-0391">Immunity</keyword>
<feature type="compositionally biased region" description="Polar residues" evidence="10">
    <location>
        <begin position="107"/>
        <end position="122"/>
    </location>
</feature>
<dbReference type="PRINTS" id="PR01407">
    <property type="entry name" value="BUTYPHLNCDUF"/>
</dbReference>
<evidence type="ECO:0000256" key="3">
    <source>
        <dbReference type="ARBA" id="ARBA00022588"/>
    </source>
</evidence>
<dbReference type="InterPro" id="IPR017907">
    <property type="entry name" value="Znf_RING_CS"/>
</dbReference>
<dbReference type="OMA" id="RWYWEVN"/>
<feature type="domain" description="B30.2/SPRY" evidence="13">
    <location>
        <begin position="547"/>
        <end position="743"/>
    </location>
</feature>
<dbReference type="InterPro" id="IPR006574">
    <property type="entry name" value="PRY"/>
</dbReference>
<evidence type="ECO:0000256" key="5">
    <source>
        <dbReference type="ARBA" id="ARBA00022771"/>
    </source>
</evidence>
<dbReference type="SUPFAM" id="SSF57850">
    <property type="entry name" value="RING/U-box"/>
    <property type="match status" value="1"/>
</dbReference>
<feature type="compositionally biased region" description="Polar residues" evidence="10">
    <location>
        <begin position="222"/>
        <end position="241"/>
    </location>
</feature>
<dbReference type="PANTHER" id="PTHR25465:SF35">
    <property type="entry name" value="E3 UBIQUITIN_ISG15 LIGASE TRIM25-RELATED"/>
    <property type="match status" value="1"/>
</dbReference>
<dbReference type="PROSITE" id="PS50119">
    <property type="entry name" value="ZF_BBOX"/>
    <property type="match status" value="1"/>
</dbReference>
<reference evidence="14" key="2">
    <citation type="submission" date="2025-08" db="UniProtKB">
        <authorList>
            <consortium name="Ensembl"/>
        </authorList>
    </citation>
    <scope>IDENTIFICATION</scope>
</reference>
<dbReference type="InParanoid" id="A0A665UHW5"/>
<dbReference type="SMART" id="SM00589">
    <property type="entry name" value="PRY"/>
    <property type="match status" value="1"/>
</dbReference>
<keyword evidence="4" id="KW-0479">Metal-binding</keyword>
<protein>
    <submittedName>
        <fullName evidence="14">Tripartite motif-containing protein 14-like</fullName>
    </submittedName>
</protein>
<feature type="compositionally biased region" description="Polar residues" evidence="10">
    <location>
        <begin position="154"/>
        <end position="168"/>
    </location>
</feature>
<evidence type="ECO:0000256" key="7">
    <source>
        <dbReference type="ARBA" id="ARBA00022859"/>
    </source>
</evidence>
<dbReference type="InterPro" id="IPR003877">
    <property type="entry name" value="SPRY_dom"/>
</dbReference>
<dbReference type="PROSITE" id="PS50188">
    <property type="entry name" value="B302_SPRY"/>
    <property type="match status" value="1"/>
</dbReference>
<dbReference type="Proteomes" id="UP000472264">
    <property type="component" value="Chromosome 16"/>
</dbReference>
<dbReference type="InterPro" id="IPR001841">
    <property type="entry name" value="Znf_RING"/>
</dbReference>
<feature type="region of interest" description="Disordered" evidence="10">
    <location>
        <begin position="73"/>
        <end position="251"/>
    </location>
</feature>
<dbReference type="InterPro" id="IPR051051">
    <property type="entry name" value="E3_ubiq-ligase_TRIM/RNF"/>
</dbReference>
<dbReference type="FunCoup" id="A0A665UHW5">
    <property type="interactions" value="42"/>
</dbReference>
<evidence type="ECO:0000256" key="1">
    <source>
        <dbReference type="ARBA" id="ARBA00004496"/>
    </source>
</evidence>
<reference evidence="14" key="3">
    <citation type="submission" date="2025-09" db="UniProtKB">
        <authorList>
            <consortium name="Ensembl"/>
        </authorList>
    </citation>
    <scope>IDENTIFICATION</scope>
</reference>
<feature type="compositionally biased region" description="Acidic residues" evidence="10">
    <location>
        <begin position="193"/>
        <end position="205"/>
    </location>
</feature>
<dbReference type="Pfam" id="PF00097">
    <property type="entry name" value="zf-C3HC4"/>
    <property type="match status" value="1"/>
</dbReference>
<gene>
    <name evidence="14" type="primary">si:dkey-29p10.4</name>
</gene>
<reference evidence="14" key="1">
    <citation type="submission" date="2021-04" db="EMBL/GenBank/DDBJ databases">
        <authorList>
            <consortium name="Wellcome Sanger Institute Data Sharing"/>
        </authorList>
    </citation>
    <scope>NUCLEOTIDE SEQUENCE [LARGE SCALE GENOMIC DNA]</scope>
</reference>
<dbReference type="AlphaFoldDB" id="A0A665UHW5"/>
<accession>A0A665UHW5</accession>
<dbReference type="PROSITE" id="PS00518">
    <property type="entry name" value="ZF_RING_1"/>
    <property type="match status" value="1"/>
</dbReference>
<dbReference type="GO" id="GO:0008270">
    <property type="term" value="F:zinc ion binding"/>
    <property type="evidence" value="ECO:0007669"/>
    <property type="project" value="UniProtKB-KW"/>
</dbReference>
<dbReference type="Gene3D" id="2.60.120.920">
    <property type="match status" value="1"/>
</dbReference>
<dbReference type="OrthoDB" id="6105938at2759"/>
<proteinExistence type="predicted"/>
<dbReference type="InterPro" id="IPR013083">
    <property type="entry name" value="Znf_RING/FYVE/PHD"/>
</dbReference>
<sequence>MGASLDTPAKCPLCKELTRDLVALKCNHRFCRRCIGDLWSVSPNGPYRCPQWRCQTEYRTLPFDSGLIRQPRCSAATSSKDDQNGSESALRRPPLTSQILGKRKASTPASDQPDTKRSTLQSPFERPSGAETPTTSSSNKPGQSAGVETVDLESAQSECGDATSSSDNKAVPASDEPQDTLVQQSQHEPESVTLDDSDSSNEVDICDVPAPTTPGKDVQFTGVHTSPKKSATPASSNSFTGVSAAGDEKSPAHHVKSPLIFSKNAATASGSSSFIDTFSSQKIRSTRSVPCHYCPKAGYQFAVKTCLVCGASMCTEHLRPHLDSPVFQNHTLVPPMEDISSWRCQEHQEMNKIFCRQCRVCVCTVCTVIGSHRDHVCISIREAERELRGDLKENIKQLQSAEQQVKNKVAEFMRMKETSEVVLTEARKGVQLQYKVIREALKQEEQSALQCVMKEESRVLGGLEEKLSSLQSFLLSIQQGLHTLEELADAKGDERIQEQVFIMEYSKVGQMAVNRRSFVEQFETPEELDQDRLKCLQKWTEKRLDTVIITVPGNDRDLHRLLYGTVPFLDPDTAHSKLHLSENNRRVTYSDTPQLYTEHEARFSSFPQVLASRALEGSRWYWEVNVSVDDGRWKVGLSDGQIERKGQKDSSRLGFNSYSWCLACDKRKVEALHNKVSVPVDSDQLQRLGVFLDFEEGVLSFSKVTPEGSLTLMHSYHHRFTGPLYPALSVSKTRLTICDLFQS</sequence>
<evidence type="ECO:0000259" key="11">
    <source>
        <dbReference type="PROSITE" id="PS50089"/>
    </source>
</evidence>
<feature type="coiled-coil region" evidence="9">
    <location>
        <begin position="381"/>
        <end position="418"/>
    </location>
</feature>
<keyword evidence="5 8" id="KW-0863">Zinc-finger</keyword>
<evidence type="ECO:0000256" key="9">
    <source>
        <dbReference type="SAM" id="Coils"/>
    </source>
</evidence>
<dbReference type="Ensembl" id="ENSENLT00000019498.1">
    <property type="protein sequence ID" value="ENSENLP00000018794.1"/>
    <property type="gene ID" value="ENSENLG00000008653.1"/>
</dbReference>
<dbReference type="PROSITE" id="PS50089">
    <property type="entry name" value="ZF_RING_2"/>
    <property type="match status" value="1"/>
</dbReference>
<feature type="domain" description="RING-type" evidence="11">
    <location>
        <begin position="11"/>
        <end position="53"/>
    </location>
</feature>
<dbReference type="GO" id="GO:0045087">
    <property type="term" value="P:innate immune response"/>
    <property type="evidence" value="ECO:0007669"/>
    <property type="project" value="UniProtKB-KW"/>
</dbReference>
<feature type="domain" description="B box-type" evidence="12">
    <location>
        <begin position="339"/>
        <end position="380"/>
    </location>
</feature>
<evidence type="ECO:0000256" key="8">
    <source>
        <dbReference type="PROSITE-ProRule" id="PRU00024"/>
    </source>
</evidence>
<name>A0A665UHW5_ECHNA</name>
<evidence type="ECO:0000256" key="6">
    <source>
        <dbReference type="ARBA" id="ARBA00022833"/>
    </source>
</evidence>
<evidence type="ECO:0000256" key="2">
    <source>
        <dbReference type="ARBA" id="ARBA00022490"/>
    </source>
</evidence>
<dbReference type="SMART" id="SM00184">
    <property type="entry name" value="RING"/>
    <property type="match status" value="1"/>
</dbReference>
<comment type="subcellular location">
    <subcellularLocation>
        <location evidence="1">Cytoplasm</location>
    </subcellularLocation>
</comment>
<dbReference type="Gene3D" id="4.10.830.40">
    <property type="match status" value="1"/>
</dbReference>
<dbReference type="Gene3D" id="3.30.160.60">
    <property type="entry name" value="Classic Zinc Finger"/>
    <property type="match status" value="1"/>
</dbReference>
<evidence type="ECO:0000259" key="12">
    <source>
        <dbReference type="PROSITE" id="PS50119"/>
    </source>
</evidence>
<evidence type="ECO:0000256" key="4">
    <source>
        <dbReference type="ARBA" id="ARBA00022723"/>
    </source>
</evidence>
<evidence type="ECO:0000256" key="10">
    <source>
        <dbReference type="SAM" id="MobiDB-lite"/>
    </source>
</evidence>
<dbReference type="GO" id="GO:0005737">
    <property type="term" value="C:cytoplasm"/>
    <property type="evidence" value="ECO:0007669"/>
    <property type="project" value="UniProtKB-SubCell"/>
</dbReference>
<dbReference type="InterPro" id="IPR000315">
    <property type="entry name" value="Znf_B-box"/>
</dbReference>
<evidence type="ECO:0000313" key="15">
    <source>
        <dbReference type="Proteomes" id="UP000472264"/>
    </source>
</evidence>
<keyword evidence="9" id="KW-0175">Coiled coil</keyword>
<evidence type="ECO:0000313" key="14">
    <source>
        <dbReference type="Ensembl" id="ENSENLP00000018794.1"/>
    </source>
</evidence>
<dbReference type="Pfam" id="PF00622">
    <property type="entry name" value="SPRY"/>
    <property type="match status" value="1"/>
</dbReference>
<dbReference type="Pfam" id="PF00643">
    <property type="entry name" value="zf-B_box"/>
    <property type="match status" value="1"/>
</dbReference>
<dbReference type="PANTHER" id="PTHR25465">
    <property type="entry name" value="B-BOX DOMAIN CONTAINING"/>
    <property type="match status" value="1"/>
</dbReference>
<dbReference type="SMART" id="SM00336">
    <property type="entry name" value="BBOX"/>
    <property type="match status" value="2"/>
</dbReference>
<keyword evidence="15" id="KW-1185">Reference proteome</keyword>
<organism evidence="14 15">
    <name type="scientific">Echeneis naucrates</name>
    <name type="common">Live sharksucker</name>
    <dbReference type="NCBI Taxonomy" id="173247"/>
    <lineage>
        <taxon>Eukaryota</taxon>
        <taxon>Metazoa</taxon>
        <taxon>Chordata</taxon>
        <taxon>Craniata</taxon>
        <taxon>Vertebrata</taxon>
        <taxon>Euteleostomi</taxon>
        <taxon>Actinopterygii</taxon>
        <taxon>Neopterygii</taxon>
        <taxon>Teleostei</taxon>
        <taxon>Neoteleostei</taxon>
        <taxon>Acanthomorphata</taxon>
        <taxon>Carangaria</taxon>
        <taxon>Carangiformes</taxon>
        <taxon>Echeneidae</taxon>
        <taxon>Echeneis</taxon>
    </lineage>
</organism>
<dbReference type="InterPro" id="IPR001870">
    <property type="entry name" value="B30.2/SPRY"/>
</dbReference>
<keyword evidence="2" id="KW-0963">Cytoplasm</keyword>
<dbReference type="SUPFAM" id="SSF57845">
    <property type="entry name" value="B-box zinc-binding domain"/>
    <property type="match status" value="1"/>
</dbReference>
<dbReference type="Pfam" id="PF13765">
    <property type="entry name" value="PRY"/>
    <property type="match status" value="1"/>
</dbReference>